<evidence type="ECO:0000256" key="8">
    <source>
        <dbReference type="SAM" id="Coils"/>
    </source>
</evidence>
<dbReference type="Pfam" id="PF03948">
    <property type="entry name" value="Ribosomal_L9_C"/>
    <property type="match status" value="1"/>
</dbReference>
<dbReference type="PANTHER" id="PTHR21368">
    <property type="entry name" value="50S RIBOSOMAL PROTEIN L9"/>
    <property type="match status" value="1"/>
</dbReference>
<dbReference type="HAMAP" id="MF_00503">
    <property type="entry name" value="Ribosomal_bL9"/>
    <property type="match status" value="1"/>
</dbReference>
<keyword evidence="3 7" id="KW-0694">RNA-binding</keyword>
<dbReference type="PROSITE" id="PS00651">
    <property type="entry name" value="RIBOSOMAL_L9"/>
    <property type="match status" value="1"/>
</dbReference>
<evidence type="ECO:0000256" key="1">
    <source>
        <dbReference type="ARBA" id="ARBA00010605"/>
    </source>
</evidence>
<dbReference type="NCBIfam" id="TIGR00158">
    <property type="entry name" value="L9"/>
    <property type="match status" value="1"/>
</dbReference>
<evidence type="ECO:0000313" key="11">
    <source>
        <dbReference type="Proteomes" id="UP000235015"/>
    </source>
</evidence>
<evidence type="ECO:0000256" key="2">
    <source>
        <dbReference type="ARBA" id="ARBA00022730"/>
    </source>
</evidence>
<evidence type="ECO:0000256" key="4">
    <source>
        <dbReference type="ARBA" id="ARBA00022980"/>
    </source>
</evidence>
<keyword evidence="4 7" id="KW-0689">Ribosomal protein</keyword>
<dbReference type="SUPFAM" id="SSF55653">
    <property type="entry name" value="Ribosomal protein L9 C-domain"/>
    <property type="match status" value="1"/>
</dbReference>
<organism evidence="10 11">
    <name type="scientific">Sedimenticola selenatireducens</name>
    <dbReference type="NCBI Taxonomy" id="191960"/>
    <lineage>
        <taxon>Bacteria</taxon>
        <taxon>Pseudomonadati</taxon>
        <taxon>Pseudomonadota</taxon>
        <taxon>Gammaproteobacteria</taxon>
        <taxon>Chromatiales</taxon>
        <taxon>Sedimenticolaceae</taxon>
        <taxon>Sedimenticola</taxon>
    </lineage>
</organism>
<keyword evidence="2 7" id="KW-0699">rRNA-binding</keyword>
<dbReference type="GO" id="GO:0005840">
    <property type="term" value="C:ribosome"/>
    <property type="evidence" value="ECO:0007669"/>
    <property type="project" value="UniProtKB-KW"/>
</dbReference>
<dbReference type="Pfam" id="PF01281">
    <property type="entry name" value="Ribosomal_L9_N"/>
    <property type="match status" value="1"/>
</dbReference>
<dbReference type="RefSeq" id="WP_273438359.1">
    <property type="nucleotide sequence ID" value="NZ_CAXXYC010000003.1"/>
</dbReference>
<evidence type="ECO:0000259" key="9">
    <source>
        <dbReference type="PROSITE" id="PS00651"/>
    </source>
</evidence>
<dbReference type="Gene3D" id="3.10.430.100">
    <property type="entry name" value="Ribosomal protein L9, C-terminal domain"/>
    <property type="match status" value="1"/>
</dbReference>
<feature type="domain" description="Ribosomal protein L9" evidence="9">
    <location>
        <begin position="13"/>
        <end position="40"/>
    </location>
</feature>
<feature type="coiled-coil region" evidence="8">
    <location>
        <begin position="37"/>
        <end position="64"/>
    </location>
</feature>
<dbReference type="InterPro" id="IPR020069">
    <property type="entry name" value="Ribosomal_bL9_C"/>
</dbReference>
<proteinExistence type="inferred from homology"/>
<dbReference type="GO" id="GO:0019843">
    <property type="term" value="F:rRNA binding"/>
    <property type="evidence" value="ECO:0007669"/>
    <property type="project" value="UniProtKB-UniRule"/>
</dbReference>
<comment type="caution">
    <text evidence="10">The sequence shown here is derived from an EMBL/GenBank/DDBJ whole genome shotgun (WGS) entry which is preliminary data.</text>
</comment>
<dbReference type="InterPro" id="IPR009027">
    <property type="entry name" value="Ribosomal_bL9/RNase_H1_N"/>
</dbReference>
<evidence type="ECO:0000256" key="3">
    <source>
        <dbReference type="ARBA" id="ARBA00022884"/>
    </source>
</evidence>
<dbReference type="GO" id="GO:1990904">
    <property type="term" value="C:ribonucleoprotein complex"/>
    <property type="evidence" value="ECO:0007669"/>
    <property type="project" value="UniProtKB-KW"/>
</dbReference>
<dbReference type="InterPro" id="IPR020594">
    <property type="entry name" value="Ribosomal_bL9_bac/chp"/>
</dbReference>
<dbReference type="Proteomes" id="UP000235015">
    <property type="component" value="Unassembled WGS sequence"/>
</dbReference>
<dbReference type="InterPro" id="IPR036935">
    <property type="entry name" value="Ribosomal_bL9_N_sf"/>
</dbReference>
<dbReference type="STRING" id="1111735.GCA_000428045_01033"/>
<evidence type="ECO:0000256" key="7">
    <source>
        <dbReference type="HAMAP-Rule" id="MF_00503"/>
    </source>
</evidence>
<comment type="similarity">
    <text evidence="1 7">Belongs to the bacterial ribosomal protein bL9 family.</text>
</comment>
<sequence>MEVILLEKVDNLGGLGDKVNVKSGYGRNFLIPTGKAITATKSNVAEFEARRAELEKQAAEALSAAEARKTKLETLTITIERKAGDEGRLFGSVGTADIAEATVAAGGELEKREVRLPDGPFHATGEFDVQVHLHTDVDATLKIVIKPEVA</sequence>
<dbReference type="AlphaFoldDB" id="A0A2N6CYJ5"/>
<dbReference type="InterPro" id="IPR036791">
    <property type="entry name" value="Ribosomal_bL9_C_sf"/>
</dbReference>
<dbReference type="SUPFAM" id="SSF55658">
    <property type="entry name" value="L9 N-domain-like"/>
    <property type="match status" value="1"/>
</dbReference>
<keyword evidence="5 7" id="KW-0687">Ribonucleoprotein</keyword>
<evidence type="ECO:0000313" key="10">
    <source>
        <dbReference type="EMBL" id="PLX62430.1"/>
    </source>
</evidence>
<accession>A0A2N6CYJ5</accession>
<dbReference type="GO" id="GO:0006412">
    <property type="term" value="P:translation"/>
    <property type="evidence" value="ECO:0007669"/>
    <property type="project" value="UniProtKB-UniRule"/>
</dbReference>
<protein>
    <recommendedName>
        <fullName evidence="6 7">Large ribosomal subunit protein bL9</fullName>
    </recommendedName>
</protein>
<keyword evidence="8" id="KW-0175">Coiled coil</keyword>
<dbReference type="GO" id="GO:0003735">
    <property type="term" value="F:structural constituent of ribosome"/>
    <property type="evidence" value="ECO:0007669"/>
    <property type="project" value="InterPro"/>
</dbReference>
<dbReference type="Gene3D" id="3.40.5.10">
    <property type="entry name" value="Ribosomal protein L9, N-terminal domain"/>
    <property type="match status" value="1"/>
</dbReference>
<comment type="function">
    <text evidence="7">Binds to the 23S rRNA.</text>
</comment>
<dbReference type="InterPro" id="IPR020070">
    <property type="entry name" value="Ribosomal_bL9_N"/>
</dbReference>
<name>A0A2N6CYJ5_9GAMM</name>
<evidence type="ECO:0000256" key="5">
    <source>
        <dbReference type="ARBA" id="ARBA00023274"/>
    </source>
</evidence>
<dbReference type="InterPro" id="IPR000244">
    <property type="entry name" value="Ribosomal_bL9"/>
</dbReference>
<reference evidence="10 11" key="1">
    <citation type="submission" date="2017-11" db="EMBL/GenBank/DDBJ databases">
        <title>Genome-resolved metagenomics identifies genetic mobility, metabolic interactions, and unexpected diversity in perchlorate-reducing communities.</title>
        <authorList>
            <person name="Barnum T.P."/>
            <person name="Figueroa I.A."/>
            <person name="Carlstrom C.I."/>
            <person name="Lucas L.N."/>
            <person name="Engelbrektson A.L."/>
            <person name="Coates J.D."/>
        </authorList>
    </citation>
    <scope>NUCLEOTIDE SEQUENCE [LARGE SCALE GENOMIC DNA]</scope>
    <source>
        <strain evidence="10">BM301</strain>
    </source>
</reference>
<gene>
    <name evidence="7" type="primary">rplI</name>
    <name evidence="10" type="ORF">C0630_06225</name>
</gene>
<evidence type="ECO:0000256" key="6">
    <source>
        <dbReference type="ARBA" id="ARBA00035292"/>
    </source>
</evidence>
<dbReference type="EMBL" id="PKUN01000005">
    <property type="protein sequence ID" value="PLX62430.1"/>
    <property type="molecule type" value="Genomic_DNA"/>
</dbReference>